<evidence type="ECO:0000256" key="1">
    <source>
        <dbReference type="SAM" id="Phobius"/>
    </source>
</evidence>
<feature type="transmembrane region" description="Helical" evidence="1">
    <location>
        <begin position="149"/>
        <end position="172"/>
    </location>
</feature>
<evidence type="ECO:0000313" key="2">
    <source>
        <dbReference type="EMBL" id="AIF40484.1"/>
    </source>
</evidence>
<reference evidence="2 3" key="1">
    <citation type="submission" date="2014-07" db="EMBL/GenBank/DDBJ databases">
        <title>Genome Sequencing of Dermacoccus nishinomiyaensis.</title>
        <authorList>
            <person name="Hong K.W."/>
            <person name="Chan K.G."/>
        </authorList>
    </citation>
    <scope>NUCLEOTIDE SEQUENCE [LARGE SCALE GENOMIC DNA]</scope>
    <source>
        <strain evidence="2 3">M25</strain>
    </source>
</reference>
<keyword evidence="1" id="KW-1133">Transmembrane helix</keyword>
<dbReference type="AlphaFoldDB" id="A0A075JF02"/>
<feature type="transmembrane region" description="Helical" evidence="1">
    <location>
        <begin position="121"/>
        <end position="143"/>
    </location>
</feature>
<accession>A0A075JF02</accession>
<keyword evidence="3" id="KW-1185">Reference proteome</keyword>
<gene>
    <name evidence="2" type="ORF">HX89_05485</name>
</gene>
<evidence type="ECO:0000313" key="3">
    <source>
        <dbReference type="Proteomes" id="UP000027986"/>
    </source>
</evidence>
<keyword evidence="1" id="KW-0472">Membrane</keyword>
<sequence>MTSAEQRVLFAPEPLREPATILARPSALAATRALWTLGAGVVAALLPPHLGQWVAWLGAPLAVSVVLDAGALAALGWLLAGLVLSVVLPPGGVDIVAHAAAIIATVLVLRRLRVAATVSAWSAAALAALAVLVHDLTLVALAAAQSGRVGVAVLPLLVRVVVGGVIGLAVVGRWNRWAARERARGRA</sequence>
<keyword evidence="1" id="KW-0812">Transmembrane</keyword>
<dbReference type="RefSeq" id="WP_038567584.1">
    <property type="nucleotide sequence ID" value="NZ_CP008889.1"/>
</dbReference>
<protein>
    <submittedName>
        <fullName evidence="2">Uncharacterized protein</fullName>
    </submittedName>
</protein>
<feature type="transmembrane region" description="Helical" evidence="1">
    <location>
        <begin position="27"/>
        <end position="46"/>
    </location>
</feature>
<dbReference type="Proteomes" id="UP000027986">
    <property type="component" value="Chromosome"/>
</dbReference>
<dbReference type="KEGG" id="dni:HX89_05485"/>
<dbReference type="GeneID" id="41840636"/>
<organism evidence="2 3">
    <name type="scientific">Dermacoccus nishinomiyaensis</name>
    <dbReference type="NCBI Taxonomy" id="1274"/>
    <lineage>
        <taxon>Bacteria</taxon>
        <taxon>Bacillati</taxon>
        <taxon>Actinomycetota</taxon>
        <taxon>Actinomycetes</taxon>
        <taxon>Micrococcales</taxon>
        <taxon>Dermacoccaceae</taxon>
        <taxon>Dermacoccus</taxon>
    </lineage>
</organism>
<name>A0A075JF02_9MICO</name>
<dbReference type="EMBL" id="CP008889">
    <property type="protein sequence ID" value="AIF40484.1"/>
    <property type="molecule type" value="Genomic_DNA"/>
</dbReference>
<proteinExistence type="predicted"/>
<dbReference type="HOGENOM" id="CLU_1445476_0_0_11"/>